<evidence type="ECO:0000259" key="1">
    <source>
        <dbReference type="PROSITE" id="PS50097"/>
    </source>
</evidence>
<dbReference type="SMART" id="SM00225">
    <property type="entry name" value="BTB"/>
    <property type="match status" value="1"/>
</dbReference>
<dbReference type="CDD" id="cd00121">
    <property type="entry name" value="MATH"/>
    <property type="match status" value="1"/>
</dbReference>
<dbReference type="Gene3D" id="1.25.40.420">
    <property type="match status" value="1"/>
</dbReference>
<dbReference type="SUPFAM" id="SSF49599">
    <property type="entry name" value="TRAF domain-like"/>
    <property type="match status" value="1"/>
</dbReference>
<dbReference type="SUPFAM" id="SSF54695">
    <property type="entry name" value="POZ domain"/>
    <property type="match status" value="1"/>
</dbReference>
<dbReference type="EMBL" id="CAXIEN010000192">
    <property type="protein sequence ID" value="CAL1285560.1"/>
    <property type="molecule type" value="Genomic_DNA"/>
</dbReference>
<sequence>MGNVIETIETADLESNAYHIIANSFSWNFQNFRSLKPRTGKCIKSNKIDLEVNGETEKWQVLLYPDGYCKRVKGYFSLWVKKLSDTERNVSICCEIYNPESKLIAKKWTYNTLALETVLGWTTFCKRSVIEEDEAILRYGTFRMDITVAFYNAKKNVHESLEDYDTDKVKRSTDVCKSLKNLLVAEFFSDLTIVAGGEEFNVHKAILSARSEVFHQLLKLRSRLKNTYKLTLDDLSKESVEEMIRFIYTGEMGNVPFEVACELFYAADKYQLKLLKEASSKILANSLNQGNVLRVLSLADQHISIKLKDSCLRYMTSNALEIQKQKEWRDLLKKDPKLANTVVEAFAEKKARSARARFRRETI</sequence>
<reference evidence="3 4" key="1">
    <citation type="submission" date="2024-04" db="EMBL/GenBank/DDBJ databases">
        <authorList>
            <person name="Rising A."/>
            <person name="Reimegard J."/>
            <person name="Sonavane S."/>
            <person name="Akerstrom W."/>
            <person name="Nylinder S."/>
            <person name="Hedman E."/>
            <person name="Kallberg Y."/>
        </authorList>
    </citation>
    <scope>NUCLEOTIDE SEQUENCE [LARGE SCALE GENOMIC DNA]</scope>
</reference>
<dbReference type="InterPro" id="IPR011333">
    <property type="entry name" value="SKP1/BTB/POZ_sf"/>
</dbReference>
<evidence type="ECO:0000313" key="4">
    <source>
        <dbReference type="Proteomes" id="UP001497382"/>
    </source>
</evidence>
<dbReference type="Gene3D" id="2.60.210.10">
    <property type="entry name" value="Apoptosis, Tumor Necrosis Factor Receptor Associated Protein 2, Chain A"/>
    <property type="match status" value="1"/>
</dbReference>
<evidence type="ECO:0000259" key="2">
    <source>
        <dbReference type="PROSITE" id="PS50144"/>
    </source>
</evidence>
<dbReference type="AlphaFoldDB" id="A0AAV2AP79"/>
<dbReference type="PANTHER" id="PTHR24413">
    <property type="entry name" value="SPECKLE-TYPE POZ PROTEIN"/>
    <property type="match status" value="1"/>
</dbReference>
<organism evidence="3 4">
    <name type="scientific">Larinioides sclopetarius</name>
    <dbReference type="NCBI Taxonomy" id="280406"/>
    <lineage>
        <taxon>Eukaryota</taxon>
        <taxon>Metazoa</taxon>
        <taxon>Ecdysozoa</taxon>
        <taxon>Arthropoda</taxon>
        <taxon>Chelicerata</taxon>
        <taxon>Arachnida</taxon>
        <taxon>Araneae</taxon>
        <taxon>Araneomorphae</taxon>
        <taxon>Entelegynae</taxon>
        <taxon>Araneoidea</taxon>
        <taxon>Araneidae</taxon>
        <taxon>Larinioides</taxon>
    </lineage>
</organism>
<name>A0AAV2AP79_9ARAC</name>
<dbReference type="PROSITE" id="PS50144">
    <property type="entry name" value="MATH"/>
    <property type="match status" value="1"/>
</dbReference>
<dbReference type="PROSITE" id="PS50097">
    <property type="entry name" value="BTB"/>
    <property type="match status" value="1"/>
</dbReference>
<dbReference type="Proteomes" id="UP001497382">
    <property type="component" value="Unassembled WGS sequence"/>
</dbReference>
<dbReference type="Gene3D" id="3.30.710.10">
    <property type="entry name" value="Potassium Channel Kv1.1, Chain A"/>
    <property type="match status" value="1"/>
</dbReference>
<comment type="caution">
    <text evidence="3">The sequence shown here is derived from an EMBL/GenBank/DDBJ whole genome shotgun (WGS) entry which is preliminary data.</text>
</comment>
<dbReference type="GO" id="GO:0030163">
    <property type="term" value="P:protein catabolic process"/>
    <property type="evidence" value="ECO:0007669"/>
    <property type="project" value="UniProtKB-ARBA"/>
</dbReference>
<dbReference type="InterPro" id="IPR008974">
    <property type="entry name" value="TRAF-like"/>
</dbReference>
<evidence type="ECO:0000313" key="3">
    <source>
        <dbReference type="EMBL" id="CAL1285560.1"/>
    </source>
</evidence>
<dbReference type="Pfam" id="PF00651">
    <property type="entry name" value="BTB"/>
    <property type="match status" value="1"/>
</dbReference>
<accession>A0AAV2AP79</accession>
<dbReference type="InterPro" id="IPR000210">
    <property type="entry name" value="BTB/POZ_dom"/>
</dbReference>
<protein>
    <recommendedName>
        <fullName evidence="5">Speckle-type POZ protein</fullName>
    </recommendedName>
</protein>
<proteinExistence type="predicted"/>
<gene>
    <name evidence="3" type="ORF">LARSCL_LOCUS13779</name>
</gene>
<dbReference type="InterPro" id="IPR002083">
    <property type="entry name" value="MATH/TRAF_dom"/>
</dbReference>
<keyword evidence="4" id="KW-1185">Reference proteome</keyword>
<feature type="domain" description="MATH" evidence="2">
    <location>
        <begin position="22"/>
        <end position="148"/>
    </location>
</feature>
<dbReference type="CDD" id="cd18186">
    <property type="entry name" value="BTB_POZ_ZBTB_KLHL-like"/>
    <property type="match status" value="1"/>
</dbReference>
<evidence type="ECO:0008006" key="5">
    <source>
        <dbReference type="Google" id="ProtNLM"/>
    </source>
</evidence>
<feature type="domain" description="BTB" evidence="1">
    <location>
        <begin position="189"/>
        <end position="256"/>
    </location>
</feature>